<dbReference type="AlphaFoldDB" id="A0A090ZKB0"/>
<gene>
    <name evidence="1" type="ORF">DJ93_4561</name>
</gene>
<protein>
    <submittedName>
        <fullName evidence="1">Uncharacterized protein</fullName>
    </submittedName>
</protein>
<dbReference type="EMBL" id="JMQC01000008">
    <property type="protein sequence ID" value="KFN04596.1"/>
    <property type="molecule type" value="Genomic_DNA"/>
</dbReference>
<proteinExistence type="predicted"/>
<name>A0A090ZKB0_9BACI</name>
<organism evidence="1 2">
    <name type="scientific">Bacillus clarus</name>
    <dbReference type="NCBI Taxonomy" id="2338372"/>
    <lineage>
        <taxon>Bacteria</taxon>
        <taxon>Bacillati</taxon>
        <taxon>Bacillota</taxon>
        <taxon>Bacilli</taxon>
        <taxon>Bacillales</taxon>
        <taxon>Bacillaceae</taxon>
        <taxon>Bacillus</taxon>
        <taxon>Bacillus cereus group</taxon>
    </lineage>
</organism>
<reference evidence="1 2" key="1">
    <citation type="submission" date="2014-04" db="EMBL/GenBank/DDBJ databases">
        <authorList>
            <person name="Bishop-Lilly K.A."/>
            <person name="Broomall S.M."/>
            <person name="Chain P.S."/>
            <person name="Chertkov O."/>
            <person name="Coyne S.R."/>
            <person name="Daligault H.E."/>
            <person name="Davenport K.W."/>
            <person name="Erkkila T."/>
            <person name="Frey K.G."/>
            <person name="Gibbons H.S."/>
            <person name="Gu W."/>
            <person name="Jaissle J."/>
            <person name="Johnson S.L."/>
            <person name="Koroleva G.I."/>
            <person name="Ladner J.T."/>
            <person name="Lo C.-C."/>
            <person name="Minogue T.D."/>
            <person name="Munk C."/>
            <person name="Palacios G.F."/>
            <person name="Redden C.L."/>
            <person name="Rosenzweig C.N."/>
            <person name="Scholz M.B."/>
            <person name="Teshima H."/>
            <person name="Xu Y."/>
        </authorList>
    </citation>
    <scope>NUCLEOTIDE SEQUENCE [LARGE SCALE GENOMIC DNA]</scope>
    <source>
        <strain evidence="1 2">BHP</strain>
    </source>
</reference>
<evidence type="ECO:0000313" key="1">
    <source>
        <dbReference type="EMBL" id="KFN04596.1"/>
    </source>
</evidence>
<accession>A0A090ZKB0</accession>
<sequence>MKYPYSFEVLNSKYLVMRLPPEIKLVETF</sequence>
<dbReference type="Proteomes" id="UP000029389">
    <property type="component" value="Unassembled WGS sequence"/>
</dbReference>
<comment type="caution">
    <text evidence="1">The sequence shown here is derived from an EMBL/GenBank/DDBJ whole genome shotgun (WGS) entry which is preliminary data.</text>
</comment>
<evidence type="ECO:0000313" key="2">
    <source>
        <dbReference type="Proteomes" id="UP000029389"/>
    </source>
</evidence>